<reference evidence="2" key="1">
    <citation type="submission" date="2020-05" db="EMBL/GenBank/DDBJ databases">
        <title>Mycena genomes resolve the evolution of fungal bioluminescence.</title>
        <authorList>
            <person name="Tsai I.J."/>
        </authorList>
    </citation>
    <scope>NUCLEOTIDE SEQUENCE</scope>
    <source>
        <strain evidence="2">110903Hualien_Pintung</strain>
    </source>
</reference>
<proteinExistence type="predicted"/>
<dbReference type="Pfam" id="PF00107">
    <property type="entry name" value="ADH_zinc_N"/>
    <property type="match status" value="1"/>
</dbReference>
<comment type="caution">
    <text evidence="2">The sequence shown here is derived from an EMBL/GenBank/DDBJ whole genome shotgun (WGS) entry which is preliminary data.</text>
</comment>
<dbReference type="SUPFAM" id="SSF50129">
    <property type="entry name" value="GroES-like"/>
    <property type="match status" value="1"/>
</dbReference>
<organism evidence="2 3">
    <name type="scientific">Mycena chlorophos</name>
    <name type="common">Agaric fungus</name>
    <name type="synonym">Agaricus chlorophos</name>
    <dbReference type="NCBI Taxonomy" id="658473"/>
    <lineage>
        <taxon>Eukaryota</taxon>
        <taxon>Fungi</taxon>
        <taxon>Dikarya</taxon>
        <taxon>Basidiomycota</taxon>
        <taxon>Agaricomycotina</taxon>
        <taxon>Agaricomycetes</taxon>
        <taxon>Agaricomycetidae</taxon>
        <taxon>Agaricales</taxon>
        <taxon>Marasmiineae</taxon>
        <taxon>Mycenaceae</taxon>
        <taxon>Mycena</taxon>
    </lineage>
</organism>
<dbReference type="PANTHER" id="PTHR45348">
    <property type="entry name" value="HYPOTHETICAL OXIDOREDUCTASE (EUROFUNG)"/>
    <property type="match status" value="1"/>
</dbReference>
<protein>
    <submittedName>
        <fullName evidence="2">GroES-like protein</fullName>
    </submittedName>
</protein>
<dbReference type="PANTHER" id="PTHR45348:SF2">
    <property type="entry name" value="ZINC-TYPE ALCOHOL DEHYDROGENASE-LIKE PROTEIN C2E1P3.01"/>
    <property type="match status" value="1"/>
</dbReference>
<dbReference type="GO" id="GO:0016651">
    <property type="term" value="F:oxidoreductase activity, acting on NAD(P)H"/>
    <property type="evidence" value="ECO:0007669"/>
    <property type="project" value="InterPro"/>
</dbReference>
<dbReference type="Gene3D" id="3.40.50.720">
    <property type="entry name" value="NAD(P)-binding Rossmann-like Domain"/>
    <property type="match status" value="1"/>
</dbReference>
<dbReference type="InterPro" id="IPR047122">
    <property type="entry name" value="Trans-enoyl_RdTase-like"/>
</dbReference>
<keyword evidence="3" id="KW-1185">Reference proteome</keyword>
<dbReference type="InterPro" id="IPR020843">
    <property type="entry name" value="ER"/>
</dbReference>
<dbReference type="CDD" id="cd08249">
    <property type="entry name" value="enoyl_reductase_like"/>
    <property type="match status" value="1"/>
</dbReference>
<feature type="domain" description="Enoyl reductase (ER)" evidence="1">
    <location>
        <begin position="12"/>
        <end position="334"/>
    </location>
</feature>
<name>A0A8H6WM51_MYCCL</name>
<dbReference type="AlphaFoldDB" id="A0A8H6WM51"/>
<dbReference type="OrthoDB" id="3233595at2759"/>
<sequence length="354" mass="38335">MANLALVYEAQGKHVIRELPIPEPLPGFLQVRVEAAAVNPADQKIFDSPRFGLVNHWPTVIGWDAAGEVTKVAAGNSNCKFKVGDRISFACIPSVSVDGGVSYTSRGAFQQYALADEKYAFKIPDGIDYASASTWMAAGISAASAMYTHLRVKEPWLGGKDAYKGQKIVILGGSSSIGSYAIQMAVMAGLEVITTASATHLEYLKSLGAHVAIDRSAPDVAAQILAATGGPIRHAIDPVSFEATQSLAVEILQEGGVLNLMLPLEPSVRPALEAKKIELRWTYGVEGMYANPELHVAAEEYFKEGLWRFNRPTVLGGLEAWETAFDMHRKGTVASWLTRNEQKDVVLHWLLKLA</sequence>
<dbReference type="Pfam" id="PF08240">
    <property type="entry name" value="ADH_N"/>
    <property type="match status" value="1"/>
</dbReference>
<evidence type="ECO:0000313" key="2">
    <source>
        <dbReference type="EMBL" id="KAF7322472.1"/>
    </source>
</evidence>
<dbReference type="InterPro" id="IPR013149">
    <property type="entry name" value="ADH-like_C"/>
</dbReference>
<dbReference type="SMART" id="SM00829">
    <property type="entry name" value="PKS_ER"/>
    <property type="match status" value="1"/>
</dbReference>
<evidence type="ECO:0000313" key="3">
    <source>
        <dbReference type="Proteomes" id="UP000613580"/>
    </source>
</evidence>
<dbReference type="Proteomes" id="UP000613580">
    <property type="component" value="Unassembled WGS sequence"/>
</dbReference>
<dbReference type="EMBL" id="JACAZE010000001">
    <property type="protein sequence ID" value="KAF7322472.1"/>
    <property type="molecule type" value="Genomic_DNA"/>
</dbReference>
<dbReference type="InterPro" id="IPR013154">
    <property type="entry name" value="ADH-like_N"/>
</dbReference>
<dbReference type="SUPFAM" id="SSF51735">
    <property type="entry name" value="NAD(P)-binding Rossmann-fold domains"/>
    <property type="match status" value="1"/>
</dbReference>
<evidence type="ECO:0000259" key="1">
    <source>
        <dbReference type="SMART" id="SM00829"/>
    </source>
</evidence>
<accession>A0A8H6WM51</accession>
<gene>
    <name evidence="2" type="ORF">HMN09_00025600</name>
</gene>
<dbReference type="InterPro" id="IPR011032">
    <property type="entry name" value="GroES-like_sf"/>
</dbReference>
<dbReference type="InterPro" id="IPR036291">
    <property type="entry name" value="NAD(P)-bd_dom_sf"/>
</dbReference>
<dbReference type="Gene3D" id="3.90.180.10">
    <property type="entry name" value="Medium-chain alcohol dehydrogenases, catalytic domain"/>
    <property type="match status" value="1"/>
</dbReference>